<sequence>MTHTLMDLEARYGLTHHDYLDRNAEVPTVSSLGFQGDVAIIRCDSLTARTPIPVAGYPVVRGEVGANTHLLVGDGFYDASTSASPQDLRLGVLTAPEGGTTLLSHPEHGGILIAPGSYEIRRQREMAEEMRMVAD</sequence>
<accession>A0ABY6RSR3</accession>
<dbReference type="EMBL" id="UPHM01000169">
    <property type="protein sequence ID" value="VBA33110.1"/>
    <property type="molecule type" value="Genomic_DNA"/>
</dbReference>
<proteinExistence type="predicted"/>
<organism evidence="1 2">
    <name type="scientific">Mycobacterium persicum</name>
    <dbReference type="NCBI Taxonomy" id="1487726"/>
    <lineage>
        <taxon>Bacteria</taxon>
        <taxon>Bacillati</taxon>
        <taxon>Actinomycetota</taxon>
        <taxon>Actinomycetes</taxon>
        <taxon>Mycobacteriales</taxon>
        <taxon>Mycobacteriaceae</taxon>
        <taxon>Mycobacterium</taxon>
    </lineage>
</organism>
<comment type="caution">
    <text evidence="1">The sequence shown here is derived from an EMBL/GenBank/DDBJ whole genome shotgun (WGS) entry which is preliminary data.</text>
</comment>
<evidence type="ECO:0000313" key="2">
    <source>
        <dbReference type="Proteomes" id="UP000271464"/>
    </source>
</evidence>
<name>A0ABY6RSR3_9MYCO</name>
<dbReference type="Proteomes" id="UP000271464">
    <property type="component" value="Unassembled WGS sequence"/>
</dbReference>
<protein>
    <submittedName>
        <fullName evidence="1">Uncharacterized protein</fullName>
    </submittedName>
</protein>
<keyword evidence="2" id="KW-1185">Reference proteome</keyword>
<reference evidence="1 2" key="1">
    <citation type="submission" date="2018-09" db="EMBL/GenBank/DDBJ databases">
        <authorList>
            <person name="Tagini F."/>
        </authorList>
    </citation>
    <scope>NUCLEOTIDE SEQUENCE [LARGE SCALE GENOMIC DNA]</scope>
    <source>
        <strain evidence="1 2">MK4</strain>
    </source>
</reference>
<evidence type="ECO:0000313" key="1">
    <source>
        <dbReference type="EMBL" id="VBA33110.1"/>
    </source>
</evidence>
<gene>
    <name evidence="1" type="ORF">LAUMK4_05877</name>
</gene>